<dbReference type="GO" id="GO:0046872">
    <property type="term" value="F:metal ion binding"/>
    <property type="evidence" value="ECO:0007669"/>
    <property type="project" value="UniProtKB-KW"/>
</dbReference>
<evidence type="ECO:0000256" key="12">
    <source>
        <dbReference type="ARBA" id="ARBA00048679"/>
    </source>
</evidence>
<dbReference type="OMA" id="EESYERW"/>
<dbReference type="InterPro" id="IPR017441">
    <property type="entry name" value="Protein_kinase_ATP_BS"/>
</dbReference>
<protein>
    <recommendedName>
        <fullName evidence="3">non-specific serine/threonine protein kinase</fullName>
        <ecNumber evidence="3">2.7.11.1</ecNumber>
    </recommendedName>
</protein>
<dbReference type="PROSITE" id="PS50011">
    <property type="entry name" value="PROTEIN_KINASE_DOM"/>
    <property type="match status" value="1"/>
</dbReference>
<evidence type="ECO:0000256" key="7">
    <source>
        <dbReference type="ARBA" id="ARBA00022741"/>
    </source>
</evidence>
<dbReference type="PROSITE" id="PS00108">
    <property type="entry name" value="PROTEIN_KINASE_ST"/>
    <property type="match status" value="1"/>
</dbReference>
<feature type="binding site" evidence="13">
    <location>
        <position position="32"/>
    </location>
    <ligand>
        <name>ATP</name>
        <dbReference type="ChEBI" id="CHEBI:30616"/>
    </ligand>
</feature>
<accession>A0A0G4EP76</accession>
<feature type="compositionally biased region" description="Low complexity" evidence="15">
    <location>
        <begin position="400"/>
        <end position="418"/>
    </location>
</feature>
<evidence type="ECO:0000256" key="6">
    <source>
        <dbReference type="ARBA" id="ARBA00022723"/>
    </source>
</evidence>
<keyword evidence="6" id="KW-0479">Metal-binding</keyword>
<evidence type="ECO:0000256" key="9">
    <source>
        <dbReference type="ARBA" id="ARBA00022840"/>
    </source>
</evidence>
<keyword evidence="5" id="KW-0808">Transferase</keyword>
<keyword evidence="10" id="KW-0460">Magnesium</keyword>
<evidence type="ECO:0000256" key="14">
    <source>
        <dbReference type="RuleBase" id="RU000304"/>
    </source>
</evidence>
<evidence type="ECO:0000259" key="16">
    <source>
        <dbReference type="PROSITE" id="PS50011"/>
    </source>
</evidence>
<dbReference type="EC" id="2.7.11.1" evidence="3"/>
<evidence type="ECO:0000256" key="13">
    <source>
        <dbReference type="PROSITE-ProRule" id="PRU10141"/>
    </source>
</evidence>
<dbReference type="InParanoid" id="A0A0G4EP76"/>
<dbReference type="Gene3D" id="3.30.200.20">
    <property type="entry name" value="Phosphorylase Kinase, domain 1"/>
    <property type="match status" value="1"/>
</dbReference>
<keyword evidence="8" id="KW-0418">Kinase</keyword>
<comment type="cofactor">
    <cofactor evidence="1">
        <name>Mg(2+)</name>
        <dbReference type="ChEBI" id="CHEBI:18420"/>
    </cofactor>
</comment>
<dbReference type="FunFam" id="1.10.510.10:FF:000172">
    <property type="entry name" value="serine/threonine-protein kinase Nek1 isoform X1"/>
    <property type="match status" value="1"/>
</dbReference>
<dbReference type="Pfam" id="PF00069">
    <property type="entry name" value="Pkinase"/>
    <property type="match status" value="1"/>
</dbReference>
<dbReference type="STRING" id="1169540.A0A0G4EP76"/>
<dbReference type="Proteomes" id="UP000041254">
    <property type="component" value="Unassembled WGS sequence"/>
</dbReference>
<evidence type="ECO:0000256" key="4">
    <source>
        <dbReference type="ARBA" id="ARBA00022527"/>
    </source>
</evidence>
<evidence type="ECO:0000256" key="11">
    <source>
        <dbReference type="ARBA" id="ARBA00047899"/>
    </source>
</evidence>
<feature type="compositionally biased region" description="Polar residues" evidence="15">
    <location>
        <begin position="289"/>
        <end position="307"/>
    </location>
</feature>
<evidence type="ECO:0000256" key="3">
    <source>
        <dbReference type="ARBA" id="ARBA00012513"/>
    </source>
</evidence>
<dbReference type="PROSITE" id="PS00107">
    <property type="entry name" value="PROTEIN_KINASE_ATP"/>
    <property type="match status" value="1"/>
</dbReference>
<name>A0A0G4EP76_VITBC</name>
<dbReference type="VEuPathDB" id="CryptoDB:Vbra_1528"/>
<dbReference type="InterPro" id="IPR011009">
    <property type="entry name" value="Kinase-like_dom_sf"/>
</dbReference>
<feature type="domain" description="Protein kinase" evidence="16">
    <location>
        <begin position="4"/>
        <end position="259"/>
    </location>
</feature>
<dbReference type="OrthoDB" id="248923at2759"/>
<dbReference type="Gene3D" id="1.10.510.10">
    <property type="entry name" value="Transferase(Phosphotransferase) domain 1"/>
    <property type="match status" value="1"/>
</dbReference>
<dbReference type="PANTHER" id="PTHR44899:SF3">
    <property type="entry name" value="SERINE_THREONINE-PROTEIN KINASE NEK1"/>
    <property type="match status" value="1"/>
</dbReference>
<evidence type="ECO:0000256" key="8">
    <source>
        <dbReference type="ARBA" id="ARBA00022777"/>
    </source>
</evidence>
<reference evidence="17 18" key="1">
    <citation type="submission" date="2014-11" db="EMBL/GenBank/DDBJ databases">
        <authorList>
            <person name="Zhu J."/>
            <person name="Qi W."/>
            <person name="Song R."/>
        </authorList>
    </citation>
    <scope>NUCLEOTIDE SEQUENCE [LARGE SCALE GENOMIC DNA]</scope>
</reference>
<proteinExistence type="inferred from homology"/>
<dbReference type="CDD" id="cd08215">
    <property type="entry name" value="STKc_Nek"/>
    <property type="match status" value="1"/>
</dbReference>
<dbReference type="EMBL" id="CDMY01000284">
    <property type="protein sequence ID" value="CEL99612.1"/>
    <property type="molecule type" value="Genomic_DNA"/>
</dbReference>
<comment type="catalytic activity">
    <reaction evidence="11">
        <text>L-threonyl-[protein] + ATP = O-phospho-L-threonyl-[protein] + ADP + H(+)</text>
        <dbReference type="Rhea" id="RHEA:46608"/>
        <dbReference type="Rhea" id="RHEA-COMP:11060"/>
        <dbReference type="Rhea" id="RHEA-COMP:11605"/>
        <dbReference type="ChEBI" id="CHEBI:15378"/>
        <dbReference type="ChEBI" id="CHEBI:30013"/>
        <dbReference type="ChEBI" id="CHEBI:30616"/>
        <dbReference type="ChEBI" id="CHEBI:61977"/>
        <dbReference type="ChEBI" id="CHEBI:456216"/>
        <dbReference type="EC" id="2.7.11.1"/>
    </reaction>
</comment>
<evidence type="ECO:0000313" key="18">
    <source>
        <dbReference type="Proteomes" id="UP000041254"/>
    </source>
</evidence>
<keyword evidence="18" id="KW-1185">Reference proteome</keyword>
<comment type="catalytic activity">
    <reaction evidence="12">
        <text>L-seryl-[protein] + ATP = O-phospho-L-seryl-[protein] + ADP + H(+)</text>
        <dbReference type="Rhea" id="RHEA:17989"/>
        <dbReference type="Rhea" id="RHEA-COMP:9863"/>
        <dbReference type="Rhea" id="RHEA-COMP:11604"/>
        <dbReference type="ChEBI" id="CHEBI:15378"/>
        <dbReference type="ChEBI" id="CHEBI:29999"/>
        <dbReference type="ChEBI" id="CHEBI:30616"/>
        <dbReference type="ChEBI" id="CHEBI:83421"/>
        <dbReference type="ChEBI" id="CHEBI:456216"/>
        <dbReference type="EC" id="2.7.11.1"/>
    </reaction>
</comment>
<keyword evidence="4 14" id="KW-0723">Serine/threonine-protein kinase</keyword>
<organism evidence="17 18">
    <name type="scientific">Vitrella brassicaformis (strain CCMP3155)</name>
    <dbReference type="NCBI Taxonomy" id="1169540"/>
    <lineage>
        <taxon>Eukaryota</taxon>
        <taxon>Sar</taxon>
        <taxon>Alveolata</taxon>
        <taxon>Colpodellida</taxon>
        <taxon>Vitrellaceae</taxon>
        <taxon>Vitrella</taxon>
    </lineage>
</organism>
<dbReference type="GO" id="GO:0004674">
    <property type="term" value="F:protein serine/threonine kinase activity"/>
    <property type="evidence" value="ECO:0007669"/>
    <property type="project" value="UniProtKB-KW"/>
</dbReference>
<dbReference type="GO" id="GO:0005524">
    <property type="term" value="F:ATP binding"/>
    <property type="evidence" value="ECO:0007669"/>
    <property type="project" value="UniProtKB-UniRule"/>
</dbReference>
<evidence type="ECO:0000256" key="1">
    <source>
        <dbReference type="ARBA" id="ARBA00001946"/>
    </source>
</evidence>
<evidence type="ECO:0000256" key="2">
    <source>
        <dbReference type="ARBA" id="ARBA00010886"/>
    </source>
</evidence>
<dbReference type="InterPro" id="IPR008271">
    <property type="entry name" value="Ser/Thr_kinase_AS"/>
</dbReference>
<comment type="similarity">
    <text evidence="2">Belongs to the protein kinase superfamily. NEK Ser/Thr protein kinase family. NIMA subfamily.</text>
</comment>
<evidence type="ECO:0000256" key="10">
    <source>
        <dbReference type="ARBA" id="ARBA00022842"/>
    </source>
</evidence>
<keyword evidence="7 13" id="KW-0547">Nucleotide-binding</keyword>
<dbReference type="InterPro" id="IPR051131">
    <property type="entry name" value="NEK_Ser/Thr_kinase_NIMA"/>
</dbReference>
<evidence type="ECO:0000256" key="5">
    <source>
        <dbReference type="ARBA" id="ARBA00022679"/>
    </source>
</evidence>
<keyword evidence="9 13" id="KW-0067">ATP-binding</keyword>
<dbReference type="PhylomeDB" id="A0A0G4EP76"/>
<dbReference type="InterPro" id="IPR000719">
    <property type="entry name" value="Prot_kinase_dom"/>
</dbReference>
<sequence>MRGYTKVRDVGKGSFGQAILVADADGKQFIMKIIDISRMGSKERKEAINEVKVLSSLKHPYIISYRESFIENGQLCIVMDYAEGGDLYHKIQKQKKTSQYFSESQILRWFTQAALSLKYMHDKHILHRDIKTQNFFLTASGRLRVGDFGISKVLESTMAFAQTTIGTPYYLSPEICKEQPYSWASDIWALGCVLYEMACLRVPFDAQNLRSLVDKITRGPTPTLPSSYSAGLRQLLADCLQRDPRKRPSAAELLQKDIIQGEIRRMLKEEQLKKGQQGGGHNGGDSKTESAGVSTADTTQRQNSSEATEGPRADDNNKQQVERQPSGGGSRHDTPNRDRRHPSALPLPVPAVNYGGAAGGAAGVRPAGVRSRDASPVAGVPYHRQATPPGMRPRAVRDMSPYGYRNPSSYYSPRSQYQTPNAAAGKAHGVPRYPAAGK</sequence>
<dbReference type="FunCoup" id="A0A0G4EP76">
    <property type="interactions" value="22"/>
</dbReference>
<dbReference type="SUPFAM" id="SSF56112">
    <property type="entry name" value="Protein kinase-like (PK-like)"/>
    <property type="match status" value="1"/>
</dbReference>
<evidence type="ECO:0000313" key="17">
    <source>
        <dbReference type="EMBL" id="CEL99612.1"/>
    </source>
</evidence>
<gene>
    <name evidence="17" type="ORF">Vbra_1528</name>
</gene>
<dbReference type="PANTHER" id="PTHR44899">
    <property type="entry name" value="CAMK FAMILY PROTEIN KINASE"/>
    <property type="match status" value="1"/>
</dbReference>
<feature type="region of interest" description="Disordered" evidence="15">
    <location>
        <begin position="271"/>
        <end position="438"/>
    </location>
</feature>
<dbReference type="SMART" id="SM00220">
    <property type="entry name" value="S_TKc"/>
    <property type="match status" value="1"/>
</dbReference>
<dbReference type="AlphaFoldDB" id="A0A0G4EP76"/>
<dbReference type="FunFam" id="3.30.200.20:FF:000097">
    <property type="entry name" value="Probable serine/threonine-protein kinase nek1"/>
    <property type="match status" value="1"/>
</dbReference>
<evidence type="ECO:0000256" key="15">
    <source>
        <dbReference type="SAM" id="MobiDB-lite"/>
    </source>
</evidence>
<feature type="compositionally biased region" description="Basic and acidic residues" evidence="15">
    <location>
        <begin position="309"/>
        <end position="321"/>
    </location>
</feature>